<dbReference type="RefSeq" id="WP_113950320.1">
    <property type="nucleotide sequence ID" value="NZ_QNQU01000016.1"/>
</dbReference>
<sequence length="198" mass="22902">MKKNMIYGIVLCMAFSCKDAETQTDNKETPAALQDDKSYNIISKRGHEDLIENLYADAVSKDSALKKLDEIINEIRDGKIDSLKKFDIYEEKNQDYFFSANHHVKEIKDSLLRKSLTALIAKNLEEYNNKVSSHRKLVKTVNAKMVSLNDLELALKISRTFPLIKKYQKENLPNQKSILNLRQKIDQTIKLADTMYKK</sequence>
<reference evidence="1 2" key="1">
    <citation type="submission" date="2018-07" db="EMBL/GenBank/DDBJ databases">
        <title>A draft genome of a endophytic bacteria, a new species of Pedobacter.</title>
        <authorList>
            <person name="Zhang Z.D."/>
            <person name="Chen Z.J."/>
        </authorList>
    </citation>
    <scope>NUCLEOTIDE SEQUENCE [LARGE SCALE GENOMIC DNA]</scope>
    <source>
        <strain evidence="1 2">RS10</strain>
    </source>
</reference>
<evidence type="ECO:0000313" key="2">
    <source>
        <dbReference type="Proteomes" id="UP000252081"/>
    </source>
</evidence>
<comment type="caution">
    <text evidence="1">The sequence shown here is derived from an EMBL/GenBank/DDBJ whole genome shotgun (WGS) entry which is preliminary data.</text>
</comment>
<keyword evidence="2" id="KW-1185">Reference proteome</keyword>
<name>A0A366KSL7_9SPHI</name>
<dbReference type="PROSITE" id="PS51257">
    <property type="entry name" value="PROKAR_LIPOPROTEIN"/>
    <property type="match status" value="1"/>
</dbReference>
<evidence type="ECO:0000313" key="1">
    <source>
        <dbReference type="EMBL" id="RBQ04626.1"/>
    </source>
</evidence>
<organism evidence="1 2">
    <name type="scientific">Pedobacter miscanthi</name>
    <dbReference type="NCBI Taxonomy" id="2259170"/>
    <lineage>
        <taxon>Bacteria</taxon>
        <taxon>Pseudomonadati</taxon>
        <taxon>Bacteroidota</taxon>
        <taxon>Sphingobacteriia</taxon>
        <taxon>Sphingobacteriales</taxon>
        <taxon>Sphingobacteriaceae</taxon>
        <taxon>Pedobacter</taxon>
    </lineage>
</organism>
<accession>A0A366KSL7</accession>
<dbReference type="OrthoDB" id="1354837at2"/>
<dbReference type="EMBL" id="QNQU01000016">
    <property type="protein sequence ID" value="RBQ04626.1"/>
    <property type="molecule type" value="Genomic_DNA"/>
</dbReference>
<dbReference type="AlphaFoldDB" id="A0A366KSL7"/>
<gene>
    <name evidence="1" type="ORF">DRW42_18550</name>
</gene>
<protein>
    <submittedName>
        <fullName evidence="1">Uncharacterized protein</fullName>
    </submittedName>
</protein>
<dbReference type="Proteomes" id="UP000252081">
    <property type="component" value="Unassembled WGS sequence"/>
</dbReference>
<proteinExistence type="predicted"/>